<evidence type="ECO:0000256" key="1">
    <source>
        <dbReference type="SAM" id="MobiDB-lite"/>
    </source>
</evidence>
<protein>
    <submittedName>
        <fullName evidence="2">Uncharacterized protein</fullName>
    </submittedName>
</protein>
<gene>
    <name evidence="2" type="ORF">E2C01_078630</name>
</gene>
<accession>A0A5B7IP97</accession>
<feature type="region of interest" description="Disordered" evidence="1">
    <location>
        <begin position="1"/>
        <end position="20"/>
    </location>
</feature>
<name>A0A5B7IP97_PORTR</name>
<evidence type="ECO:0000313" key="3">
    <source>
        <dbReference type="Proteomes" id="UP000324222"/>
    </source>
</evidence>
<dbReference type="Proteomes" id="UP000324222">
    <property type="component" value="Unassembled WGS sequence"/>
</dbReference>
<reference evidence="2 3" key="1">
    <citation type="submission" date="2019-05" db="EMBL/GenBank/DDBJ databases">
        <title>Another draft genome of Portunus trituberculatus and its Hox gene families provides insights of decapod evolution.</title>
        <authorList>
            <person name="Jeong J.-H."/>
            <person name="Song I."/>
            <person name="Kim S."/>
            <person name="Choi T."/>
            <person name="Kim D."/>
            <person name="Ryu S."/>
            <person name="Kim W."/>
        </authorList>
    </citation>
    <scope>NUCLEOTIDE SEQUENCE [LARGE SCALE GENOMIC DNA]</scope>
    <source>
        <tissue evidence="2">Muscle</tissue>
    </source>
</reference>
<proteinExistence type="predicted"/>
<keyword evidence="3" id="KW-1185">Reference proteome</keyword>
<dbReference type="AlphaFoldDB" id="A0A5B7IP97"/>
<organism evidence="2 3">
    <name type="scientific">Portunus trituberculatus</name>
    <name type="common">Swimming crab</name>
    <name type="synonym">Neptunus trituberculatus</name>
    <dbReference type="NCBI Taxonomy" id="210409"/>
    <lineage>
        <taxon>Eukaryota</taxon>
        <taxon>Metazoa</taxon>
        <taxon>Ecdysozoa</taxon>
        <taxon>Arthropoda</taxon>
        <taxon>Crustacea</taxon>
        <taxon>Multicrustacea</taxon>
        <taxon>Malacostraca</taxon>
        <taxon>Eumalacostraca</taxon>
        <taxon>Eucarida</taxon>
        <taxon>Decapoda</taxon>
        <taxon>Pleocyemata</taxon>
        <taxon>Brachyura</taxon>
        <taxon>Eubrachyura</taxon>
        <taxon>Portunoidea</taxon>
        <taxon>Portunidae</taxon>
        <taxon>Portuninae</taxon>
        <taxon>Portunus</taxon>
    </lineage>
</organism>
<dbReference type="EMBL" id="VSRR010063865">
    <property type="protein sequence ID" value="MPC83909.1"/>
    <property type="molecule type" value="Genomic_DNA"/>
</dbReference>
<feature type="compositionally biased region" description="Basic and acidic residues" evidence="1">
    <location>
        <begin position="1"/>
        <end position="10"/>
    </location>
</feature>
<evidence type="ECO:0000313" key="2">
    <source>
        <dbReference type="EMBL" id="MPC83909.1"/>
    </source>
</evidence>
<comment type="caution">
    <text evidence="2">The sequence shown here is derived from an EMBL/GenBank/DDBJ whole genome shotgun (WGS) entry which is preliminary data.</text>
</comment>
<sequence length="75" mass="8420">MKSSHRKLEIQKQAGSSSLPGKEVFSNVTTKWWWQLVCSLGSLIKSCQVTCHGSCFTSSLATKQDGSYNRDFYLI</sequence>